<protein>
    <submittedName>
        <fullName evidence="1">Uncharacterized protein</fullName>
    </submittedName>
</protein>
<evidence type="ECO:0000313" key="2">
    <source>
        <dbReference type="Proteomes" id="UP001595816"/>
    </source>
</evidence>
<dbReference type="EMBL" id="JBHSAY010000007">
    <property type="protein sequence ID" value="MFC4131760.1"/>
    <property type="molecule type" value="Genomic_DNA"/>
</dbReference>
<gene>
    <name evidence="1" type="ORF">ACFOZ4_14220</name>
</gene>
<evidence type="ECO:0000313" key="1">
    <source>
        <dbReference type="EMBL" id="MFC4131760.1"/>
    </source>
</evidence>
<accession>A0ABV8LLA8</accession>
<comment type="caution">
    <text evidence="1">The sequence shown here is derived from an EMBL/GenBank/DDBJ whole genome shotgun (WGS) entry which is preliminary data.</text>
</comment>
<keyword evidence="2" id="KW-1185">Reference proteome</keyword>
<name>A0ABV8LLA8_9ACTN</name>
<sequence>MKKYLSWIAIAFLIFFVAYRPSAAANLVKSIGEVLLDMANGVGDFFNGLVS</sequence>
<proteinExistence type="predicted"/>
<dbReference type="RefSeq" id="WP_253756135.1">
    <property type="nucleotide sequence ID" value="NZ_JAMZDZ010000001.1"/>
</dbReference>
<reference evidence="2" key="1">
    <citation type="journal article" date="2019" name="Int. J. Syst. Evol. Microbiol.">
        <title>The Global Catalogue of Microorganisms (GCM) 10K type strain sequencing project: providing services to taxonomists for standard genome sequencing and annotation.</title>
        <authorList>
            <consortium name="The Broad Institute Genomics Platform"/>
            <consortium name="The Broad Institute Genome Sequencing Center for Infectious Disease"/>
            <person name="Wu L."/>
            <person name="Ma J."/>
        </authorList>
    </citation>
    <scope>NUCLEOTIDE SEQUENCE [LARGE SCALE GENOMIC DNA]</scope>
    <source>
        <strain evidence="2">CGMCC 4.7289</strain>
    </source>
</reference>
<dbReference type="Proteomes" id="UP001595816">
    <property type="component" value="Unassembled WGS sequence"/>
</dbReference>
<organism evidence="1 2">
    <name type="scientific">Hamadaea flava</name>
    <dbReference type="NCBI Taxonomy" id="1742688"/>
    <lineage>
        <taxon>Bacteria</taxon>
        <taxon>Bacillati</taxon>
        <taxon>Actinomycetota</taxon>
        <taxon>Actinomycetes</taxon>
        <taxon>Micromonosporales</taxon>
        <taxon>Micromonosporaceae</taxon>
        <taxon>Hamadaea</taxon>
    </lineage>
</organism>